<sequence>MAQSSLKGLIIRTAVVRMPGLGYIYAADPKKEKRGVPHTITFRFKDGVLTRAEANYDAHSLTLIAKPEAGLVSIAGNGYYSVITAQGSKSGDIFSNSTPAPPTPRVSGIRSVSSVDGEAYAIGLRGIVYRLTGLKTWARIDEGLPETFNGQALHGFSPGDLYAVGREGALWQFDGTQWTRREPPTSETLTAVKCAGNGRVYVAGHGGVLLEGRGDSWRAIPHGGTEDNIWDLEWFQDRLYVSTLSGLYRLEGERLEAVDFGADSPKSCYQLSTCEGVMWSSGEADIMSFDGTRWTRVV</sequence>
<dbReference type="EMBL" id="CP071091">
    <property type="protein sequence ID" value="QSQ14156.1"/>
    <property type="molecule type" value="Genomic_DNA"/>
</dbReference>
<dbReference type="SUPFAM" id="SSF110296">
    <property type="entry name" value="Oligoxyloglucan reducing end-specific cellobiohydrolase"/>
    <property type="match status" value="1"/>
</dbReference>
<protein>
    <submittedName>
        <fullName evidence="1">Uncharacterized protein</fullName>
    </submittedName>
</protein>
<name>A0ABX7N5Y9_9BACT</name>
<keyword evidence="2" id="KW-1185">Reference proteome</keyword>
<dbReference type="Proteomes" id="UP000663090">
    <property type="component" value="Chromosome"/>
</dbReference>
<gene>
    <name evidence="1" type="ORF">JY572_38585</name>
</gene>
<organism evidence="1 2">
    <name type="scientific">Myxococcus landrumensis</name>
    <dbReference type="NCBI Taxonomy" id="2813577"/>
    <lineage>
        <taxon>Bacteria</taxon>
        <taxon>Pseudomonadati</taxon>
        <taxon>Myxococcota</taxon>
        <taxon>Myxococcia</taxon>
        <taxon>Myxococcales</taxon>
        <taxon>Cystobacterineae</taxon>
        <taxon>Myxococcaceae</taxon>
        <taxon>Myxococcus</taxon>
    </lineage>
</organism>
<evidence type="ECO:0000313" key="2">
    <source>
        <dbReference type="Proteomes" id="UP000663090"/>
    </source>
</evidence>
<evidence type="ECO:0000313" key="1">
    <source>
        <dbReference type="EMBL" id="QSQ14156.1"/>
    </source>
</evidence>
<accession>A0ABX7N5Y9</accession>
<proteinExistence type="predicted"/>
<dbReference type="RefSeq" id="WP_206715950.1">
    <property type="nucleotide sequence ID" value="NZ_CP071091.1"/>
</dbReference>
<reference evidence="1 2" key="1">
    <citation type="submission" date="2021-02" db="EMBL/GenBank/DDBJ databases">
        <title>De Novo genome assembly of isolated myxobacteria.</title>
        <authorList>
            <person name="Stevens D.C."/>
        </authorList>
    </citation>
    <scope>NUCLEOTIDE SEQUENCE [LARGE SCALE GENOMIC DNA]</scope>
    <source>
        <strain evidence="1 2">SCHIC003</strain>
    </source>
</reference>